<dbReference type="Ensembl" id="ENSSFOT00015009319.2">
    <property type="protein sequence ID" value="ENSSFOP00015009192.2"/>
    <property type="gene ID" value="ENSSFOG00015024601.1"/>
</dbReference>
<dbReference type="PANTHER" id="PTHR24103">
    <property type="entry name" value="E3 UBIQUITIN-PROTEIN LIGASE TRIM"/>
    <property type="match status" value="1"/>
</dbReference>
<dbReference type="InterPro" id="IPR001841">
    <property type="entry name" value="Znf_RING"/>
</dbReference>
<keyword evidence="10" id="KW-1185">Reference proteome</keyword>
<keyword evidence="3" id="KW-0862">Zinc</keyword>
<feature type="transmembrane region" description="Helical" evidence="6">
    <location>
        <begin position="283"/>
        <end position="304"/>
    </location>
</feature>
<evidence type="ECO:0000259" key="7">
    <source>
        <dbReference type="PROSITE" id="PS50089"/>
    </source>
</evidence>
<sequence>MLSATEFICSVCCEIFKDPVVLRCSHSFCRSCVQQYWEQKNSRECPVCRRRSSIENPPPNLVLKNIVETYLKKRSEAEPVEESEARCSVHGEKLLLFCVEDQEPICLVCHLSKNHRNHQFCPVEEAAGDMKVFYSTFQVKSDTERYSFCDCNFQNQEFEKLHQFLRDEEEARLAALREEEEQKSQKMKEKIKNISKHVSILSDRIRDIEEHLNNEDTKFLVCEVQDPEVLSGALIDVAKHLGSLSFRVWEKMLHIVTYSEYWAPGRSPFICKTAVSEKQHQCWGHFVFFTFFTSFKLGFILFIIL</sequence>
<reference evidence="9" key="2">
    <citation type="submission" date="2025-08" db="UniProtKB">
        <authorList>
            <consortium name="Ensembl"/>
        </authorList>
    </citation>
    <scope>IDENTIFICATION</scope>
</reference>
<dbReference type="SMART" id="SM00336">
    <property type="entry name" value="BBOX"/>
    <property type="match status" value="1"/>
</dbReference>
<keyword evidence="6" id="KW-0472">Membrane</keyword>
<proteinExistence type="predicted"/>
<keyword evidence="2 4" id="KW-0863">Zinc-finger</keyword>
<feature type="domain" description="RING-type" evidence="7">
    <location>
        <begin position="9"/>
        <end position="49"/>
    </location>
</feature>
<name>A0A8C9R8L5_SCLFO</name>
<dbReference type="InterPro" id="IPR000315">
    <property type="entry name" value="Znf_B-box"/>
</dbReference>
<evidence type="ECO:0000256" key="5">
    <source>
        <dbReference type="SAM" id="Coils"/>
    </source>
</evidence>
<dbReference type="GO" id="GO:0008270">
    <property type="term" value="F:zinc ion binding"/>
    <property type="evidence" value="ECO:0007669"/>
    <property type="project" value="UniProtKB-KW"/>
</dbReference>
<evidence type="ECO:0000256" key="3">
    <source>
        <dbReference type="ARBA" id="ARBA00022833"/>
    </source>
</evidence>
<dbReference type="Pfam" id="PF13445">
    <property type="entry name" value="zf-RING_UBOX"/>
    <property type="match status" value="1"/>
</dbReference>
<keyword evidence="6" id="KW-0812">Transmembrane</keyword>
<dbReference type="PROSITE" id="PS00518">
    <property type="entry name" value="ZF_RING_1"/>
    <property type="match status" value="1"/>
</dbReference>
<evidence type="ECO:0000256" key="2">
    <source>
        <dbReference type="ARBA" id="ARBA00022771"/>
    </source>
</evidence>
<dbReference type="Pfam" id="PF00643">
    <property type="entry name" value="zf-B_box"/>
    <property type="match status" value="1"/>
</dbReference>
<dbReference type="SUPFAM" id="SSF57850">
    <property type="entry name" value="RING/U-box"/>
    <property type="match status" value="1"/>
</dbReference>
<dbReference type="PROSITE" id="PS50089">
    <property type="entry name" value="ZF_RING_2"/>
    <property type="match status" value="1"/>
</dbReference>
<dbReference type="InterPro" id="IPR003613">
    <property type="entry name" value="Ubox_domain"/>
</dbReference>
<dbReference type="GO" id="GO:0016567">
    <property type="term" value="P:protein ubiquitination"/>
    <property type="evidence" value="ECO:0007669"/>
    <property type="project" value="InterPro"/>
</dbReference>
<dbReference type="SMART" id="SM00504">
    <property type="entry name" value="Ubox"/>
    <property type="match status" value="1"/>
</dbReference>
<dbReference type="Gene3D" id="3.30.160.60">
    <property type="entry name" value="Classic Zinc Finger"/>
    <property type="match status" value="1"/>
</dbReference>
<evidence type="ECO:0000259" key="8">
    <source>
        <dbReference type="PROSITE" id="PS50119"/>
    </source>
</evidence>
<dbReference type="Proteomes" id="UP000694397">
    <property type="component" value="Chromosome 3"/>
</dbReference>
<dbReference type="GeneTree" id="ENSGT00970000193390"/>
<keyword evidence="6" id="KW-1133">Transmembrane helix</keyword>
<dbReference type="SUPFAM" id="SSF57845">
    <property type="entry name" value="B-box zinc-binding domain"/>
    <property type="match status" value="1"/>
</dbReference>
<dbReference type="Gene3D" id="3.30.40.10">
    <property type="entry name" value="Zinc/RING finger domain, C3HC4 (zinc finger)"/>
    <property type="match status" value="1"/>
</dbReference>
<dbReference type="InterPro" id="IPR017907">
    <property type="entry name" value="Znf_RING_CS"/>
</dbReference>
<reference evidence="9 10" key="1">
    <citation type="submission" date="2019-04" db="EMBL/GenBank/DDBJ databases">
        <authorList>
            <consortium name="Wellcome Sanger Institute Data Sharing"/>
        </authorList>
    </citation>
    <scope>NUCLEOTIDE SEQUENCE [LARGE SCALE GENOMIC DNA]</scope>
</reference>
<evidence type="ECO:0000313" key="9">
    <source>
        <dbReference type="Ensembl" id="ENSSFOP00015009192.2"/>
    </source>
</evidence>
<evidence type="ECO:0000256" key="6">
    <source>
        <dbReference type="SAM" id="Phobius"/>
    </source>
</evidence>
<dbReference type="GO" id="GO:0004842">
    <property type="term" value="F:ubiquitin-protein transferase activity"/>
    <property type="evidence" value="ECO:0007669"/>
    <property type="project" value="InterPro"/>
</dbReference>
<dbReference type="AlphaFoldDB" id="A0A8C9R8L5"/>
<dbReference type="PROSITE" id="PS50119">
    <property type="entry name" value="ZF_BBOX"/>
    <property type="match status" value="1"/>
</dbReference>
<evidence type="ECO:0008006" key="11">
    <source>
        <dbReference type="Google" id="ProtNLM"/>
    </source>
</evidence>
<dbReference type="InterPro" id="IPR027370">
    <property type="entry name" value="Znf-RING_euk"/>
</dbReference>
<feature type="coiled-coil region" evidence="5">
    <location>
        <begin position="166"/>
        <end position="197"/>
    </location>
</feature>
<evidence type="ECO:0000313" key="10">
    <source>
        <dbReference type="Proteomes" id="UP000694397"/>
    </source>
</evidence>
<dbReference type="InterPro" id="IPR013083">
    <property type="entry name" value="Znf_RING/FYVE/PHD"/>
</dbReference>
<accession>A0A8C9R8L5</accession>
<keyword evidence="5" id="KW-0175">Coiled coil</keyword>
<keyword evidence="1" id="KW-0479">Metal-binding</keyword>
<dbReference type="InterPro" id="IPR050143">
    <property type="entry name" value="TRIM/RBCC"/>
</dbReference>
<protein>
    <recommendedName>
        <fullName evidence="11">Tripartite motif-containing protein 35-like</fullName>
    </recommendedName>
</protein>
<evidence type="ECO:0000256" key="4">
    <source>
        <dbReference type="PROSITE-ProRule" id="PRU00024"/>
    </source>
</evidence>
<reference evidence="9" key="3">
    <citation type="submission" date="2025-09" db="UniProtKB">
        <authorList>
            <consortium name="Ensembl"/>
        </authorList>
    </citation>
    <scope>IDENTIFICATION</scope>
</reference>
<dbReference type="SMART" id="SM00184">
    <property type="entry name" value="RING"/>
    <property type="match status" value="1"/>
</dbReference>
<feature type="domain" description="B box-type" evidence="8">
    <location>
        <begin position="82"/>
        <end position="123"/>
    </location>
</feature>
<organism evidence="9 10">
    <name type="scientific">Scleropages formosus</name>
    <name type="common">Asian bonytongue</name>
    <name type="synonym">Osteoglossum formosum</name>
    <dbReference type="NCBI Taxonomy" id="113540"/>
    <lineage>
        <taxon>Eukaryota</taxon>
        <taxon>Metazoa</taxon>
        <taxon>Chordata</taxon>
        <taxon>Craniata</taxon>
        <taxon>Vertebrata</taxon>
        <taxon>Euteleostomi</taxon>
        <taxon>Actinopterygii</taxon>
        <taxon>Neopterygii</taxon>
        <taxon>Teleostei</taxon>
        <taxon>Osteoglossocephala</taxon>
        <taxon>Osteoglossomorpha</taxon>
        <taxon>Osteoglossiformes</taxon>
        <taxon>Osteoglossidae</taxon>
        <taxon>Scleropages</taxon>
    </lineage>
</organism>
<evidence type="ECO:0000256" key="1">
    <source>
        <dbReference type="ARBA" id="ARBA00022723"/>
    </source>
</evidence>